<dbReference type="AlphaFoldDB" id="A0A5R8KEV4"/>
<dbReference type="Proteomes" id="UP000306196">
    <property type="component" value="Unassembled WGS sequence"/>
</dbReference>
<proteinExistence type="predicted"/>
<accession>A0A5R8KEV4</accession>
<sequence>MKNLRPAIETVLVRLATWALPQFPRPLIILLGQIFGSIAYLVDYRGRTTAKTNLYAAFSDQNITPDQVRRITIASYHTFARTFLDLFWSLRLTRDNIDGLFHDHPEVPQAISIAKQKGAIWVTPHFGNFELISLIMGFRDVPLIVVAQNFKNPSLTTIFTRLRQNSGHRVIPQQGAMLRLMKELKRGGHVALLTDLTIKPNKTAAAIECFGLKTCVTTLHASLSQRLDLPIVAGLCTPFDDGSYHFQFKILHPTDYPTPAAMSQAAWDHFEIHIRQRPECWLWMYKHWRYLPGLEPDPKYPDYANTSRPFRDMLGQVKREK</sequence>
<dbReference type="GO" id="GO:0009247">
    <property type="term" value="P:glycolipid biosynthetic process"/>
    <property type="evidence" value="ECO:0007669"/>
    <property type="project" value="UniProtKB-ARBA"/>
</dbReference>
<evidence type="ECO:0000256" key="2">
    <source>
        <dbReference type="ARBA" id="ARBA00022475"/>
    </source>
</evidence>
<dbReference type="Pfam" id="PF03279">
    <property type="entry name" value="Lip_A_acyltrans"/>
    <property type="match status" value="1"/>
</dbReference>
<reference evidence="7 8" key="1">
    <citation type="submission" date="2019-05" db="EMBL/GenBank/DDBJ databases">
        <title>Verrucobacter flavum gen. nov., sp. nov. a new member of the family Verrucomicrobiaceae.</title>
        <authorList>
            <person name="Szuroczki S."/>
            <person name="Abbaszade G."/>
            <person name="Szabo A."/>
            <person name="Felfoldi T."/>
            <person name="Schumann P."/>
            <person name="Boka K."/>
            <person name="Keki Z."/>
            <person name="Toumi M."/>
            <person name="Toth E."/>
        </authorList>
    </citation>
    <scope>NUCLEOTIDE SEQUENCE [LARGE SCALE GENOMIC DNA]</scope>
    <source>
        <strain evidence="7 8">MG-N-17</strain>
    </source>
</reference>
<dbReference type="InterPro" id="IPR004960">
    <property type="entry name" value="LipA_acyltrans"/>
</dbReference>
<comment type="subcellular location">
    <subcellularLocation>
        <location evidence="1">Cell inner membrane</location>
    </subcellularLocation>
</comment>
<evidence type="ECO:0000256" key="1">
    <source>
        <dbReference type="ARBA" id="ARBA00004533"/>
    </source>
</evidence>
<keyword evidence="4 7" id="KW-0808">Transferase</keyword>
<evidence type="ECO:0000256" key="3">
    <source>
        <dbReference type="ARBA" id="ARBA00022519"/>
    </source>
</evidence>
<dbReference type="CDD" id="cd07984">
    <property type="entry name" value="LPLAT_LABLAT-like"/>
    <property type="match status" value="1"/>
</dbReference>
<name>A0A5R8KEV4_9BACT</name>
<evidence type="ECO:0000256" key="5">
    <source>
        <dbReference type="ARBA" id="ARBA00023136"/>
    </source>
</evidence>
<gene>
    <name evidence="7" type="ORF">FEM03_10985</name>
</gene>
<dbReference type="PANTHER" id="PTHR30606:SF10">
    <property type="entry name" value="PHOSPHATIDYLINOSITOL MANNOSIDE ACYLTRANSFERASE"/>
    <property type="match status" value="1"/>
</dbReference>
<keyword evidence="3" id="KW-0997">Cell inner membrane</keyword>
<protein>
    <submittedName>
        <fullName evidence="7">Lysophospholipid acyltransferase family protein</fullName>
    </submittedName>
</protein>
<keyword evidence="5" id="KW-0472">Membrane</keyword>
<keyword evidence="2" id="KW-1003">Cell membrane</keyword>
<evidence type="ECO:0000256" key="4">
    <source>
        <dbReference type="ARBA" id="ARBA00022679"/>
    </source>
</evidence>
<dbReference type="GO" id="GO:0005886">
    <property type="term" value="C:plasma membrane"/>
    <property type="evidence" value="ECO:0007669"/>
    <property type="project" value="UniProtKB-SubCell"/>
</dbReference>
<keyword evidence="6 7" id="KW-0012">Acyltransferase</keyword>
<dbReference type="PANTHER" id="PTHR30606">
    <property type="entry name" value="LIPID A BIOSYNTHESIS LAUROYL ACYLTRANSFERASE"/>
    <property type="match status" value="1"/>
</dbReference>
<evidence type="ECO:0000256" key="6">
    <source>
        <dbReference type="ARBA" id="ARBA00023315"/>
    </source>
</evidence>
<evidence type="ECO:0000313" key="7">
    <source>
        <dbReference type="EMBL" id="TLD70824.1"/>
    </source>
</evidence>
<dbReference type="RefSeq" id="WP_138086294.1">
    <property type="nucleotide sequence ID" value="NZ_VAUV01000007.1"/>
</dbReference>
<comment type="caution">
    <text evidence="7">The sequence shown here is derived from an EMBL/GenBank/DDBJ whole genome shotgun (WGS) entry which is preliminary data.</text>
</comment>
<organism evidence="7 8">
    <name type="scientific">Phragmitibacter flavus</name>
    <dbReference type="NCBI Taxonomy" id="2576071"/>
    <lineage>
        <taxon>Bacteria</taxon>
        <taxon>Pseudomonadati</taxon>
        <taxon>Verrucomicrobiota</taxon>
        <taxon>Verrucomicrobiia</taxon>
        <taxon>Verrucomicrobiales</taxon>
        <taxon>Verrucomicrobiaceae</taxon>
        <taxon>Phragmitibacter</taxon>
    </lineage>
</organism>
<evidence type="ECO:0000313" key="8">
    <source>
        <dbReference type="Proteomes" id="UP000306196"/>
    </source>
</evidence>
<keyword evidence="8" id="KW-1185">Reference proteome</keyword>
<dbReference type="OrthoDB" id="9803456at2"/>
<dbReference type="EMBL" id="VAUV01000007">
    <property type="protein sequence ID" value="TLD70824.1"/>
    <property type="molecule type" value="Genomic_DNA"/>
</dbReference>
<dbReference type="GO" id="GO:0016746">
    <property type="term" value="F:acyltransferase activity"/>
    <property type="evidence" value="ECO:0007669"/>
    <property type="project" value="UniProtKB-KW"/>
</dbReference>